<dbReference type="InterPro" id="IPR013096">
    <property type="entry name" value="Cupin_2"/>
</dbReference>
<organism evidence="2 3">
    <name type="scientific">Skermanella aerolata</name>
    <dbReference type="NCBI Taxonomy" id="393310"/>
    <lineage>
        <taxon>Bacteria</taxon>
        <taxon>Pseudomonadati</taxon>
        <taxon>Pseudomonadota</taxon>
        <taxon>Alphaproteobacteria</taxon>
        <taxon>Rhodospirillales</taxon>
        <taxon>Azospirillaceae</taxon>
        <taxon>Skermanella</taxon>
    </lineage>
</organism>
<comment type="caution">
    <text evidence="2">The sequence shown here is derived from an EMBL/GenBank/DDBJ whole genome shotgun (WGS) entry which is preliminary data.</text>
</comment>
<gene>
    <name evidence="2" type="ORF">SAE02_15260</name>
</gene>
<dbReference type="RefSeq" id="WP_211099233.1">
    <property type="nucleotide sequence ID" value="NZ_BJYZ01000006.1"/>
</dbReference>
<dbReference type="Pfam" id="PF07883">
    <property type="entry name" value="Cupin_2"/>
    <property type="match status" value="1"/>
</dbReference>
<sequence length="171" mass="18396">MIAKLWMNSVLVRRLMGVLLMGALLIGGAVAMAPATALAGSCPAGKQGVDVRKPDTTPARDVTDTVISSIDVAKEPADIEGRQFRMRRLEVKPGGVVPWHSHDDRPAIIYIVKGEITEYASTCSVPIVHKAGDSTAERHGVAHWWKNTGKTTAVLISADLLHVNDADPHMM</sequence>
<evidence type="ECO:0000313" key="3">
    <source>
        <dbReference type="Proteomes" id="UP000321523"/>
    </source>
</evidence>
<dbReference type="Proteomes" id="UP000321523">
    <property type="component" value="Unassembled WGS sequence"/>
</dbReference>
<proteinExistence type="predicted"/>
<accession>A0A512DLM6</accession>
<reference evidence="2 3" key="1">
    <citation type="submission" date="2019-07" db="EMBL/GenBank/DDBJ databases">
        <title>Whole genome shotgun sequence of Skermanella aerolata NBRC 106429.</title>
        <authorList>
            <person name="Hosoyama A."/>
            <person name="Uohara A."/>
            <person name="Ohji S."/>
            <person name="Ichikawa N."/>
        </authorList>
    </citation>
    <scope>NUCLEOTIDE SEQUENCE [LARGE SCALE GENOMIC DNA]</scope>
    <source>
        <strain evidence="2 3">NBRC 106429</strain>
    </source>
</reference>
<dbReference type="InterPro" id="IPR014710">
    <property type="entry name" value="RmlC-like_jellyroll"/>
</dbReference>
<dbReference type="SUPFAM" id="SSF51182">
    <property type="entry name" value="RmlC-like cupins"/>
    <property type="match status" value="1"/>
</dbReference>
<keyword evidence="3" id="KW-1185">Reference proteome</keyword>
<evidence type="ECO:0000313" key="2">
    <source>
        <dbReference type="EMBL" id="GEO37378.1"/>
    </source>
</evidence>
<dbReference type="Gene3D" id="2.60.120.10">
    <property type="entry name" value="Jelly Rolls"/>
    <property type="match status" value="1"/>
</dbReference>
<dbReference type="EMBL" id="BJYZ01000006">
    <property type="protein sequence ID" value="GEO37378.1"/>
    <property type="molecule type" value="Genomic_DNA"/>
</dbReference>
<feature type="domain" description="Cupin type-2" evidence="1">
    <location>
        <begin position="89"/>
        <end position="157"/>
    </location>
</feature>
<evidence type="ECO:0000259" key="1">
    <source>
        <dbReference type="Pfam" id="PF07883"/>
    </source>
</evidence>
<dbReference type="InterPro" id="IPR011051">
    <property type="entry name" value="RmlC_Cupin_sf"/>
</dbReference>
<dbReference type="AlphaFoldDB" id="A0A512DLM6"/>
<name>A0A512DLM6_9PROT</name>
<protein>
    <submittedName>
        <fullName evidence="2">Cupin</fullName>
    </submittedName>
</protein>